<evidence type="ECO:0000313" key="2">
    <source>
        <dbReference type="EMBL" id="CAF3350934.1"/>
    </source>
</evidence>
<reference evidence="1" key="1">
    <citation type="submission" date="2021-02" db="EMBL/GenBank/DDBJ databases">
        <authorList>
            <person name="Nowell W R."/>
        </authorList>
    </citation>
    <scope>NUCLEOTIDE SEQUENCE</scope>
</reference>
<dbReference type="Proteomes" id="UP000663848">
    <property type="component" value="Unassembled WGS sequence"/>
</dbReference>
<evidence type="ECO:0000313" key="1">
    <source>
        <dbReference type="EMBL" id="CAF2976238.1"/>
    </source>
</evidence>
<dbReference type="EMBL" id="CAJOBP010002253">
    <property type="protein sequence ID" value="CAF4343795.1"/>
    <property type="molecule type" value="Genomic_DNA"/>
</dbReference>
<keyword evidence="8" id="KW-1185">Reference proteome</keyword>
<accession>A0A817JZC6</accession>
<dbReference type="Proteomes" id="UP000663825">
    <property type="component" value="Unassembled WGS sequence"/>
</dbReference>
<dbReference type="AlphaFoldDB" id="A0A817JZC6"/>
<dbReference type="OrthoDB" id="10035896at2759"/>
<dbReference type="Proteomes" id="UP000663873">
    <property type="component" value="Unassembled WGS sequence"/>
</dbReference>
<evidence type="ECO:0000313" key="6">
    <source>
        <dbReference type="EMBL" id="CAF4485654.1"/>
    </source>
</evidence>
<evidence type="ECO:0000313" key="3">
    <source>
        <dbReference type="EMBL" id="CAF3613789.1"/>
    </source>
</evidence>
<dbReference type="Proteomes" id="UP000663851">
    <property type="component" value="Unassembled WGS sequence"/>
</dbReference>
<sequence>MGTVARLLASAIIEQCKQHHMQNYMLVLLDVHVDQTNGDCQNILAQLRNIVNDVTICTDLTQYIQYLNDIKDGKAFVIISGALGQHLVPNIYIMPVRCNLHILQQQRVT</sequence>
<dbReference type="EMBL" id="CAJNYD010001585">
    <property type="protein sequence ID" value="CAF3350934.1"/>
    <property type="molecule type" value="Genomic_DNA"/>
</dbReference>
<name>A0A817JZC6_9BILA</name>
<evidence type="ECO:0000313" key="8">
    <source>
        <dbReference type="Proteomes" id="UP000663873"/>
    </source>
</evidence>
<comment type="caution">
    <text evidence="1">The sequence shown here is derived from an EMBL/GenBank/DDBJ whole genome shotgun (WGS) entry which is preliminary data.</text>
</comment>
<evidence type="ECO:0000313" key="7">
    <source>
        <dbReference type="Proteomes" id="UP000663825"/>
    </source>
</evidence>
<organism evidence="1 7">
    <name type="scientific">Rotaria socialis</name>
    <dbReference type="NCBI Taxonomy" id="392032"/>
    <lineage>
        <taxon>Eukaryota</taxon>
        <taxon>Metazoa</taxon>
        <taxon>Spiralia</taxon>
        <taxon>Gnathifera</taxon>
        <taxon>Rotifera</taxon>
        <taxon>Eurotatoria</taxon>
        <taxon>Bdelloidea</taxon>
        <taxon>Philodinida</taxon>
        <taxon>Philodinidae</taxon>
        <taxon>Rotaria</taxon>
    </lineage>
</organism>
<evidence type="ECO:0000313" key="5">
    <source>
        <dbReference type="EMBL" id="CAF4343795.1"/>
    </source>
</evidence>
<dbReference type="Proteomes" id="UP000663872">
    <property type="component" value="Unassembled WGS sequence"/>
</dbReference>
<gene>
    <name evidence="3" type="ORF">GRG538_LOCUS23310</name>
    <name evidence="4" type="ORF">HFQ381_LOCUS10137</name>
    <name evidence="2" type="ORF">LUA448_LOCUS13038</name>
    <name evidence="6" type="ORF">QYT958_LOCUS3426</name>
    <name evidence="1" type="ORF">TIS948_LOCUS188</name>
    <name evidence="5" type="ORF">UJA718_LOCUS15325</name>
</gene>
<dbReference type="EMBL" id="CAJNYT010003917">
    <property type="protein sequence ID" value="CAF3613789.1"/>
    <property type="molecule type" value="Genomic_DNA"/>
</dbReference>
<dbReference type="EMBL" id="CAJOBO010000550">
    <property type="protein sequence ID" value="CAF4245812.1"/>
    <property type="molecule type" value="Genomic_DNA"/>
</dbReference>
<evidence type="ECO:0000313" key="4">
    <source>
        <dbReference type="EMBL" id="CAF4245812.1"/>
    </source>
</evidence>
<protein>
    <submittedName>
        <fullName evidence="1">Uncharacterized protein</fullName>
    </submittedName>
</protein>
<proteinExistence type="predicted"/>
<dbReference type="EMBL" id="CAJOBR010000241">
    <property type="protein sequence ID" value="CAF4485654.1"/>
    <property type="molecule type" value="Genomic_DNA"/>
</dbReference>
<dbReference type="EMBL" id="CAJNXB010000004">
    <property type="protein sequence ID" value="CAF2976238.1"/>
    <property type="molecule type" value="Genomic_DNA"/>
</dbReference>
<dbReference type="Proteomes" id="UP000663833">
    <property type="component" value="Unassembled WGS sequence"/>
</dbReference>